<dbReference type="EMBL" id="BJYU01000037">
    <property type="protein sequence ID" value="GEO15153.1"/>
    <property type="molecule type" value="Genomic_DNA"/>
</dbReference>
<dbReference type="PANTHER" id="PTHR10584:SF166">
    <property type="entry name" value="RIBOKINASE"/>
    <property type="match status" value="1"/>
</dbReference>
<feature type="domain" description="Carbohydrate kinase PfkB" evidence="5">
    <location>
        <begin position="7"/>
        <end position="218"/>
    </location>
</feature>
<reference evidence="6 7" key="1">
    <citation type="submission" date="2019-07" db="EMBL/GenBank/DDBJ databases">
        <title>Whole genome shotgun sequence of Microvirga aerophila NBRC 106136.</title>
        <authorList>
            <person name="Hosoyama A."/>
            <person name="Uohara A."/>
            <person name="Ohji S."/>
            <person name="Ichikawa N."/>
        </authorList>
    </citation>
    <scope>NUCLEOTIDE SEQUENCE [LARGE SCALE GENOMIC DNA]</scope>
    <source>
        <strain evidence="6 7">NBRC 106136</strain>
    </source>
</reference>
<organism evidence="6 7">
    <name type="scientific">Microvirga aerophila</name>
    <dbReference type="NCBI Taxonomy" id="670291"/>
    <lineage>
        <taxon>Bacteria</taxon>
        <taxon>Pseudomonadati</taxon>
        <taxon>Pseudomonadota</taxon>
        <taxon>Alphaproteobacteria</taxon>
        <taxon>Hyphomicrobiales</taxon>
        <taxon>Methylobacteriaceae</taxon>
        <taxon>Microvirga</taxon>
    </lineage>
</organism>
<dbReference type="InterPro" id="IPR011611">
    <property type="entry name" value="PfkB_dom"/>
</dbReference>
<protein>
    <recommendedName>
        <fullName evidence="5">Carbohydrate kinase PfkB domain-containing protein</fullName>
    </recommendedName>
</protein>
<dbReference type="InterPro" id="IPR029056">
    <property type="entry name" value="Ribokinase-like"/>
</dbReference>
<dbReference type="Proteomes" id="UP000321085">
    <property type="component" value="Unassembled WGS sequence"/>
</dbReference>
<evidence type="ECO:0000256" key="3">
    <source>
        <dbReference type="ARBA" id="ARBA00022777"/>
    </source>
</evidence>
<accession>A0A512BT35</accession>
<dbReference type="Gene3D" id="3.40.1190.20">
    <property type="match status" value="1"/>
</dbReference>
<dbReference type="InterPro" id="IPR002139">
    <property type="entry name" value="Ribo/fructo_kinase"/>
</dbReference>
<evidence type="ECO:0000256" key="1">
    <source>
        <dbReference type="ARBA" id="ARBA00010688"/>
    </source>
</evidence>
<dbReference type="GO" id="GO:0016301">
    <property type="term" value="F:kinase activity"/>
    <property type="evidence" value="ECO:0007669"/>
    <property type="project" value="UniProtKB-KW"/>
</dbReference>
<evidence type="ECO:0000256" key="4">
    <source>
        <dbReference type="RuleBase" id="RU003704"/>
    </source>
</evidence>
<dbReference type="SUPFAM" id="SSF53613">
    <property type="entry name" value="Ribokinase-like"/>
    <property type="match status" value="1"/>
</dbReference>
<comment type="caution">
    <text evidence="6">The sequence shown here is derived from an EMBL/GenBank/DDBJ whole genome shotgun (WGS) entry which is preliminary data.</text>
</comment>
<evidence type="ECO:0000256" key="2">
    <source>
        <dbReference type="ARBA" id="ARBA00022679"/>
    </source>
</evidence>
<evidence type="ECO:0000313" key="7">
    <source>
        <dbReference type="Proteomes" id="UP000321085"/>
    </source>
</evidence>
<dbReference type="GO" id="GO:0006796">
    <property type="term" value="P:phosphate-containing compound metabolic process"/>
    <property type="evidence" value="ECO:0007669"/>
    <property type="project" value="UniProtKB-ARBA"/>
</dbReference>
<gene>
    <name evidence="6" type="ORF">MAE02_28490</name>
</gene>
<comment type="similarity">
    <text evidence="1 4">Belongs to the carbohydrate kinase PfkB family.</text>
</comment>
<evidence type="ECO:0000259" key="5">
    <source>
        <dbReference type="Pfam" id="PF00294"/>
    </source>
</evidence>
<keyword evidence="7" id="KW-1185">Reference proteome</keyword>
<evidence type="ECO:0000313" key="6">
    <source>
        <dbReference type="EMBL" id="GEO15153.1"/>
    </source>
</evidence>
<dbReference type="Pfam" id="PF00294">
    <property type="entry name" value="PfkB"/>
    <property type="match status" value="1"/>
</dbReference>
<dbReference type="AlphaFoldDB" id="A0A512BT35"/>
<sequence>MLHPVDGPTGSGIGFTGERGENCLAVYPGANRLLSAHHIRAVEQAVRGAGLVVAQFEIGDEPILEAFSLARAAGARTVLNPSPYRPVDPRILERTSILVLNRVEADCIADSLGLGDAEPGLSRPFGRLADALLGRGLEMVVVTLGREGAVAYKQNAIPLRQPAFPVDAVDTLGAGDAFTAGLVTGLMEGLSLSDSLERAAACGAILCERIGVFDALPTVTELGLFIRTWGTRIPA</sequence>
<dbReference type="PROSITE" id="PS00584">
    <property type="entry name" value="PFKB_KINASES_2"/>
    <property type="match status" value="1"/>
</dbReference>
<dbReference type="PRINTS" id="PR00990">
    <property type="entry name" value="RIBOKINASE"/>
</dbReference>
<dbReference type="InterPro" id="IPR002173">
    <property type="entry name" value="Carboh/pur_kinase_PfkB_CS"/>
</dbReference>
<proteinExistence type="inferred from homology"/>
<name>A0A512BT35_9HYPH</name>
<keyword evidence="3 4" id="KW-0418">Kinase</keyword>
<dbReference type="PANTHER" id="PTHR10584">
    <property type="entry name" value="SUGAR KINASE"/>
    <property type="match status" value="1"/>
</dbReference>
<keyword evidence="2 4" id="KW-0808">Transferase</keyword>